<organism evidence="2 3">
    <name type="scientific">Shewanella electrica</name>
    <dbReference type="NCBI Taxonomy" id="515560"/>
    <lineage>
        <taxon>Bacteria</taxon>
        <taxon>Pseudomonadati</taxon>
        <taxon>Pseudomonadota</taxon>
        <taxon>Gammaproteobacteria</taxon>
        <taxon>Alteromonadales</taxon>
        <taxon>Shewanellaceae</taxon>
        <taxon>Shewanella</taxon>
    </lineage>
</organism>
<evidence type="ECO:0000259" key="1">
    <source>
        <dbReference type="Pfam" id="PF13986"/>
    </source>
</evidence>
<dbReference type="InterPro" id="IPR025319">
    <property type="entry name" value="DUF4224"/>
</dbReference>
<gene>
    <name evidence="2" type="ORF">L9G74_18840</name>
</gene>
<evidence type="ECO:0000313" key="2">
    <source>
        <dbReference type="EMBL" id="MCS4558496.1"/>
    </source>
</evidence>
<sequence length="72" mass="8070">MAEPIPEMTFLTEQDIEFITGAKIASLQISILAKNGINHIVDRNGKPRLTWYQLNNPVRFVAANDGPDFSKI</sequence>
<dbReference type="EMBL" id="JAKOGG010000022">
    <property type="protein sequence ID" value="MCS4558496.1"/>
    <property type="molecule type" value="Genomic_DNA"/>
</dbReference>
<dbReference type="Pfam" id="PF13986">
    <property type="entry name" value="DUF4224"/>
    <property type="match status" value="1"/>
</dbReference>
<proteinExistence type="predicted"/>
<reference evidence="2 3" key="1">
    <citation type="submission" date="2022-02" db="EMBL/GenBank/DDBJ databases">
        <authorList>
            <person name="Zhuang L."/>
        </authorList>
    </citation>
    <scope>NUCLEOTIDE SEQUENCE [LARGE SCALE GENOMIC DNA]</scope>
    <source>
        <strain evidence="2 3">C32</strain>
    </source>
</reference>
<dbReference type="RefSeq" id="WP_238898315.1">
    <property type="nucleotide sequence ID" value="NZ_JAKOGG010000022.1"/>
</dbReference>
<name>A0ABT2FTI3_9GAMM</name>
<dbReference type="Proteomes" id="UP001201549">
    <property type="component" value="Unassembled WGS sequence"/>
</dbReference>
<reference evidence="3" key="2">
    <citation type="submission" date="2023-07" db="EMBL/GenBank/DDBJ databases">
        <title>Shewanella mangrovi sp. nov., an acetaldehyde- degrading bacterium isolated from mangrove sediment.</title>
        <authorList>
            <person name="Liu Y."/>
        </authorList>
    </citation>
    <scope>NUCLEOTIDE SEQUENCE [LARGE SCALE GENOMIC DNA]</scope>
    <source>
        <strain evidence="3">C32</strain>
    </source>
</reference>
<feature type="domain" description="DUF4224" evidence="1">
    <location>
        <begin position="10"/>
        <end position="53"/>
    </location>
</feature>
<evidence type="ECO:0000313" key="3">
    <source>
        <dbReference type="Proteomes" id="UP001201549"/>
    </source>
</evidence>
<comment type="caution">
    <text evidence="2">The sequence shown here is derived from an EMBL/GenBank/DDBJ whole genome shotgun (WGS) entry which is preliminary data.</text>
</comment>
<protein>
    <submittedName>
        <fullName evidence="2">DUF4224 domain-containing protein</fullName>
    </submittedName>
</protein>
<keyword evidence="3" id="KW-1185">Reference proteome</keyword>
<accession>A0ABT2FTI3</accession>